<keyword evidence="1 5" id="KW-0132">Cell division</keyword>
<dbReference type="Proteomes" id="UP000063699">
    <property type="component" value="Chromosome"/>
</dbReference>
<dbReference type="InterPro" id="IPR007561">
    <property type="entry name" value="Cell_div_SepF/SepF-rel"/>
</dbReference>
<name>A0A0N7F500_9PSEU</name>
<evidence type="ECO:0000256" key="3">
    <source>
        <dbReference type="ARBA" id="ARBA00023306"/>
    </source>
</evidence>
<dbReference type="PANTHER" id="PTHR35798:SF1">
    <property type="entry name" value="CELL DIVISION PROTEIN SEPF"/>
    <property type="match status" value="1"/>
</dbReference>
<dbReference type="InterPro" id="IPR038594">
    <property type="entry name" value="SepF-like_sf"/>
</dbReference>
<keyword evidence="5" id="KW-0963">Cytoplasm</keyword>
<dbReference type="RefSeq" id="WP_054294738.1">
    <property type="nucleotide sequence ID" value="NZ_CP012752.1"/>
</dbReference>
<keyword evidence="3 5" id="KW-0131">Cell cycle</keyword>
<reference evidence="7 8" key="1">
    <citation type="submission" date="2015-07" db="EMBL/GenBank/DDBJ databases">
        <title>Genome sequencing of Kibdelosporangium phytohabitans.</title>
        <authorList>
            <person name="Qin S."/>
            <person name="Xing K."/>
        </authorList>
    </citation>
    <scope>NUCLEOTIDE SEQUENCE [LARGE SCALE GENOMIC DNA]</scope>
    <source>
        <strain evidence="7 8">KLBMP1111</strain>
    </source>
</reference>
<feature type="compositionally biased region" description="Basic and acidic residues" evidence="6">
    <location>
        <begin position="26"/>
        <end position="40"/>
    </location>
</feature>
<dbReference type="STRING" id="860235.AOZ06_43680"/>
<evidence type="ECO:0000256" key="2">
    <source>
        <dbReference type="ARBA" id="ARBA00023210"/>
    </source>
</evidence>
<keyword evidence="8" id="KW-1185">Reference proteome</keyword>
<dbReference type="InterPro" id="IPR023052">
    <property type="entry name" value="Cell_div_SepF"/>
</dbReference>
<keyword evidence="2 5" id="KW-0717">Septation</keyword>
<dbReference type="GO" id="GO:0005737">
    <property type="term" value="C:cytoplasm"/>
    <property type="evidence" value="ECO:0007669"/>
    <property type="project" value="UniProtKB-SubCell"/>
</dbReference>
<comment type="similarity">
    <text evidence="5">Belongs to the SepF family.</text>
</comment>
<evidence type="ECO:0000256" key="4">
    <source>
        <dbReference type="ARBA" id="ARBA00044936"/>
    </source>
</evidence>
<dbReference type="PANTHER" id="PTHR35798">
    <property type="entry name" value="CELL DIVISION PROTEIN SEPF"/>
    <property type="match status" value="1"/>
</dbReference>
<evidence type="ECO:0000313" key="7">
    <source>
        <dbReference type="EMBL" id="ALG12847.1"/>
    </source>
</evidence>
<evidence type="ECO:0000256" key="5">
    <source>
        <dbReference type="HAMAP-Rule" id="MF_01197"/>
    </source>
</evidence>
<evidence type="ECO:0000313" key="8">
    <source>
        <dbReference type="Proteomes" id="UP000063699"/>
    </source>
</evidence>
<dbReference type="OrthoDB" id="3731101at2"/>
<dbReference type="KEGG" id="kphy:AOZ06_43680"/>
<dbReference type="AlphaFoldDB" id="A0A0N7F500"/>
<dbReference type="GO" id="GO:0000917">
    <property type="term" value="P:division septum assembly"/>
    <property type="evidence" value="ECO:0007669"/>
    <property type="project" value="UniProtKB-KW"/>
</dbReference>
<dbReference type="HAMAP" id="MF_01197">
    <property type="entry name" value="SepF"/>
    <property type="match status" value="1"/>
</dbReference>
<dbReference type="GO" id="GO:0043093">
    <property type="term" value="P:FtsZ-dependent cytokinesis"/>
    <property type="evidence" value="ECO:0007669"/>
    <property type="project" value="UniProtKB-UniRule"/>
</dbReference>
<organism evidence="7 8">
    <name type="scientific">Kibdelosporangium phytohabitans</name>
    <dbReference type="NCBI Taxonomy" id="860235"/>
    <lineage>
        <taxon>Bacteria</taxon>
        <taxon>Bacillati</taxon>
        <taxon>Actinomycetota</taxon>
        <taxon>Actinomycetes</taxon>
        <taxon>Pseudonocardiales</taxon>
        <taxon>Pseudonocardiaceae</taxon>
        <taxon>Kibdelosporangium</taxon>
    </lineage>
</organism>
<sequence length="209" mass="23399">MSALQKLKAYFGMVPAEDEDYEGEDERYSSYRSDGYRSEYVEDDYSAYPERTAGRRRRSGFRDEADDQDYQPADRGRGRPPWAGDTPPTRGALAVEPHREPAGRLRPVPESAPAATPQGRIVTLHPTSYLEARTIGEHYREGTPVIMNLTELEDSDARRLVDFAAGLVFALRGDMDKVTNKVFLISPPNVDVSAEERRRLAEGGFASRG</sequence>
<comment type="subunit">
    <text evidence="5">Homodimer. Interacts with FtsZ.</text>
</comment>
<protein>
    <recommendedName>
        <fullName evidence="5">Cell division protein SepF</fullName>
    </recommendedName>
</protein>
<feature type="compositionally biased region" description="Acidic residues" evidence="6">
    <location>
        <begin position="16"/>
        <end position="25"/>
    </location>
</feature>
<dbReference type="EMBL" id="CP012752">
    <property type="protein sequence ID" value="ALG12847.1"/>
    <property type="molecule type" value="Genomic_DNA"/>
</dbReference>
<accession>A0A0N7F500</accession>
<evidence type="ECO:0000256" key="6">
    <source>
        <dbReference type="SAM" id="MobiDB-lite"/>
    </source>
</evidence>
<proteinExistence type="inferred from homology"/>
<comment type="function">
    <text evidence="4 5">Cell division protein that is part of the divisome complex and is recruited early to the Z-ring. Probably stimulates Z-ring formation, perhaps through the cross-linking of FtsZ protofilaments. Its function overlaps with FtsA.</text>
</comment>
<dbReference type="Gene3D" id="3.30.110.150">
    <property type="entry name" value="SepF-like protein"/>
    <property type="match status" value="1"/>
</dbReference>
<evidence type="ECO:0000256" key="1">
    <source>
        <dbReference type="ARBA" id="ARBA00022618"/>
    </source>
</evidence>
<comment type="subcellular location">
    <subcellularLocation>
        <location evidence="5">Cytoplasm</location>
    </subcellularLocation>
    <text evidence="5">Localizes to the division site, in a FtsZ-dependent manner.</text>
</comment>
<feature type="region of interest" description="Disordered" evidence="6">
    <location>
        <begin position="16"/>
        <end position="116"/>
    </location>
</feature>
<gene>
    <name evidence="5" type="primary">sepF</name>
    <name evidence="7" type="ORF">AOZ06_43680</name>
</gene>
<dbReference type="Pfam" id="PF04472">
    <property type="entry name" value="SepF"/>
    <property type="match status" value="1"/>
</dbReference>